<evidence type="ECO:0000313" key="1">
    <source>
        <dbReference type="EMBL" id="POM69759.1"/>
    </source>
</evidence>
<accession>A0A2P4XWC0</accession>
<dbReference type="EMBL" id="NCKW01007824">
    <property type="protein sequence ID" value="POM69759.1"/>
    <property type="molecule type" value="Genomic_DNA"/>
</dbReference>
<name>A0A2P4XWC0_9STRA</name>
<protein>
    <submittedName>
        <fullName evidence="1">Uncharacterized protein</fullName>
    </submittedName>
</protein>
<reference evidence="1 2" key="1">
    <citation type="journal article" date="2017" name="Genome Biol. Evol.">
        <title>Phytophthora megakarya and P. palmivora, closely related causal agents of cacao black pod rot, underwent increases in genome sizes and gene numbers by different mechanisms.</title>
        <authorList>
            <person name="Ali S.S."/>
            <person name="Shao J."/>
            <person name="Lary D.J."/>
            <person name="Kronmiller B."/>
            <person name="Shen D."/>
            <person name="Strem M.D."/>
            <person name="Amoako-Attah I."/>
            <person name="Akrofi A.Y."/>
            <person name="Begoude B.A."/>
            <person name="Ten Hoopen G.M."/>
            <person name="Coulibaly K."/>
            <person name="Kebe B.I."/>
            <person name="Melnick R.L."/>
            <person name="Guiltinan M.J."/>
            <person name="Tyler B.M."/>
            <person name="Meinhardt L.W."/>
            <person name="Bailey B.A."/>
        </authorList>
    </citation>
    <scope>NUCLEOTIDE SEQUENCE [LARGE SCALE GENOMIC DNA]</scope>
    <source>
        <strain evidence="2">sbr112.9</strain>
    </source>
</reference>
<dbReference type="Proteomes" id="UP000237271">
    <property type="component" value="Unassembled WGS sequence"/>
</dbReference>
<dbReference type="AlphaFoldDB" id="A0A2P4XWC0"/>
<dbReference type="OrthoDB" id="2982712at2759"/>
<gene>
    <name evidence="1" type="ORF">PHPALM_13928</name>
</gene>
<proteinExistence type="predicted"/>
<organism evidence="1 2">
    <name type="scientific">Phytophthora palmivora</name>
    <dbReference type="NCBI Taxonomy" id="4796"/>
    <lineage>
        <taxon>Eukaryota</taxon>
        <taxon>Sar</taxon>
        <taxon>Stramenopiles</taxon>
        <taxon>Oomycota</taxon>
        <taxon>Peronosporomycetes</taxon>
        <taxon>Peronosporales</taxon>
        <taxon>Peronosporaceae</taxon>
        <taxon>Phytophthora</taxon>
    </lineage>
</organism>
<evidence type="ECO:0000313" key="2">
    <source>
        <dbReference type="Proteomes" id="UP000237271"/>
    </source>
</evidence>
<keyword evidence="2" id="KW-1185">Reference proteome</keyword>
<comment type="caution">
    <text evidence="1">The sequence shown here is derived from an EMBL/GenBank/DDBJ whole genome shotgun (WGS) entry which is preliminary data.</text>
</comment>
<sequence length="84" mass="9746">MAVCEVLSSSRAWVFMHPVVDNATAYKGYFVIKSLKEIGTIVKTFIKQLKKQPRYIVKRIMTDGGIEFVNNILNNHRIRNELVY</sequence>